<feature type="compositionally biased region" description="Basic and acidic residues" evidence="4">
    <location>
        <begin position="162"/>
        <end position="183"/>
    </location>
</feature>
<feature type="region of interest" description="Disordered" evidence="4">
    <location>
        <begin position="162"/>
        <end position="185"/>
    </location>
</feature>
<reference evidence="7" key="2">
    <citation type="submission" date="2020-01" db="EMBL/GenBank/DDBJ databases">
        <authorList>
            <person name="Korhonen P.K.K."/>
            <person name="Guangxu M.G."/>
            <person name="Wang T.W."/>
            <person name="Stroehlein A.J.S."/>
            <person name="Young N.D."/>
            <person name="Ang C.-S.A."/>
            <person name="Fernando D.W.F."/>
            <person name="Lu H.L."/>
            <person name="Taylor S.T."/>
            <person name="Ehtesham M.E.M."/>
            <person name="Najaraj S.H.N."/>
            <person name="Harsha G.H.G."/>
            <person name="Madugundu A.M."/>
            <person name="Renuse S.R."/>
            <person name="Holt D.H."/>
            <person name="Pandey A.P."/>
            <person name="Papenfuss A.P."/>
            <person name="Gasser R.B.G."/>
            <person name="Fischer K.F."/>
        </authorList>
    </citation>
    <scope>NUCLEOTIDE SEQUENCE</scope>
    <source>
        <strain evidence="7">SSS_KF_BRIS2020</strain>
    </source>
</reference>
<dbReference type="EMBL" id="WVUK01000054">
    <property type="protein sequence ID" value="KAF7493983.1"/>
    <property type="molecule type" value="Genomic_DNA"/>
</dbReference>
<dbReference type="GO" id="GO:0051233">
    <property type="term" value="C:spindle midzone"/>
    <property type="evidence" value="ECO:0007669"/>
    <property type="project" value="TreeGrafter"/>
</dbReference>
<dbReference type="EnsemblMetazoa" id="SSS_3647s_mrna">
    <property type="protein sequence ID" value="KAF7493983.1"/>
    <property type="gene ID" value="SSS_3647"/>
</dbReference>
<dbReference type="InterPro" id="IPR002219">
    <property type="entry name" value="PKC_DAG/PE"/>
</dbReference>
<accession>A0A834RCK4</accession>
<keyword evidence="2" id="KW-0862">Zinc</keyword>
<dbReference type="Proteomes" id="UP000070412">
    <property type="component" value="Unassembled WGS sequence"/>
</dbReference>
<gene>
    <name evidence="7" type="ORF">SSS_3647</name>
</gene>
<dbReference type="InterPro" id="IPR008936">
    <property type="entry name" value="Rho_GTPase_activation_prot"/>
</dbReference>
<protein>
    <submittedName>
        <fullName evidence="7">Rac GTPase-activating protein 1</fullName>
    </submittedName>
</protein>
<keyword evidence="3" id="KW-0175">Coiled coil</keyword>
<dbReference type="SUPFAM" id="SSF48350">
    <property type="entry name" value="GTPase activation domain, GAP"/>
    <property type="match status" value="1"/>
</dbReference>
<dbReference type="GO" id="GO:0046872">
    <property type="term" value="F:metal ion binding"/>
    <property type="evidence" value="ECO:0007669"/>
    <property type="project" value="UniProtKB-KW"/>
</dbReference>
<evidence type="ECO:0000313" key="9">
    <source>
        <dbReference type="Proteomes" id="UP000070412"/>
    </source>
</evidence>
<keyword evidence="1" id="KW-0479">Metal-binding</keyword>
<dbReference type="SUPFAM" id="SSF57889">
    <property type="entry name" value="Cysteine-rich domain"/>
    <property type="match status" value="1"/>
</dbReference>
<dbReference type="GO" id="GO:0051256">
    <property type="term" value="P:mitotic spindle midzone assembly"/>
    <property type="evidence" value="ECO:0007669"/>
    <property type="project" value="TreeGrafter"/>
</dbReference>
<dbReference type="OrthoDB" id="2218807at2759"/>
<dbReference type="GO" id="GO:0097149">
    <property type="term" value="C:centralspindlin complex"/>
    <property type="evidence" value="ECO:0007669"/>
    <property type="project" value="TreeGrafter"/>
</dbReference>
<evidence type="ECO:0000259" key="6">
    <source>
        <dbReference type="PROSITE" id="PS50238"/>
    </source>
</evidence>
<dbReference type="GO" id="GO:0030496">
    <property type="term" value="C:midbody"/>
    <property type="evidence" value="ECO:0007669"/>
    <property type="project" value="TreeGrafter"/>
</dbReference>
<sequence length="483" mass="55156">MATPTSNNKLSLLAMYDDMCRFSNSFNAHNDYKKLIQFFKNLEEVRVKWAQALEDLRERDSLIQKLQNDNHDMNVRMQSLRMAFAREVKAKESLQKEYNDLKKKMEVIKDLMLEDKNSMPASSSRTQLMSMLNDFDRLHNYQEDDSSDGLLFDKSDDNIDVPKAKVPKLDSKPVKENAEKSSRPPEIQRIMSKIQNQFSVINEVSDEKDSILNTGFISEEEKIPSQTHLSSPLSKAFTKSTATIKSNSSALNRRASNQFYSKATLHRHNSKLEPERLDSRPHQFQYKKAFKSQICTACNKNIGFCTAYYACTECRGIAHTRCKDLLPTPCLPYLNGNDVRKMISSGGIGTPHYSRSGGKLLMIGDFANMNARPCVPALLIHCCNEIDRRIQLTLKDKKLKPHESSVIGLYRICGVEREVRELRNKILEAKHGIPNLASINDVHTICGAVKMFLRDLEDSLVTTVLWHDFVRASGRFISNCLKF</sequence>
<dbReference type="GO" id="GO:0000281">
    <property type="term" value="P:mitotic cytokinesis"/>
    <property type="evidence" value="ECO:0007669"/>
    <property type="project" value="TreeGrafter"/>
</dbReference>
<dbReference type="InterPro" id="IPR046349">
    <property type="entry name" value="C1-like_sf"/>
</dbReference>
<dbReference type="GO" id="GO:0032154">
    <property type="term" value="C:cleavage furrow"/>
    <property type="evidence" value="ECO:0007669"/>
    <property type="project" value="TreeGrafter"/>
</dbReference>
<evidence type="ECO:0000259" key="5">
    <source>
        <dbReference type="PROSITE" id="PS50081"/>
    </source>
</evidence>
<name>A0A834RCK4_SARSC</name>
<feature type="domain" description="Phorbol-ester/DAG-type" evidence="5">
    <location>
        <begin position="281"/>
        <end position="330"/>
    </location>
</feature>
<evidence type="ECO:0000313" key="8">
    <source>
        <dbReference type="EnsemblMetazoa" id="KAF7493983.1"/>
    </source>
</evidence>
<feature type="domain" description="Rho-GAP" evidence="6">
    <location>
        <begin position="367"/>
        <end position="483"/>
    </location>
</feature>
<evidence type="ECO:0000256" key="3">
    <source>
        <dbReference type="SAM" id="Coils"/>
    </source>
</evidence>
<reference evidence="9" key="1">
    <citation type="journal article" date="2020" name="PLoS Negl. Trop. Dis.">
        <title>High-quality nuclear genome for Sarcoptes scabiei-A critical resource for a neglected parasite.</title>
        <authorList>
            <person name="Korhonen P.K."/>
            <person name="Gasser R.B."/>
            <person name="Ma G."/>
            <person name="Wang T."/>
            <person name="Stroehlein A.J."/>
            <person name="Young N.D."/>
            <person name="Ang C.S."/>
            <person name="Fernando D.D."/>
            <person name="Lu H.C."/>
            <person name="Taylor S."/>
            <person name="Reynolds S.L."/>
            <person name="Mofiz E."/>
            <person name="Najaraj S.H."/>
            <person name="Gowda H."/>
            <person name="Madugundu A."/>
            <person name="Renuse S."/>
            <person name="Holt D."/>
            <person name="Pandey A."/>
            <person name="Papenfuss A.T."/>
            <person name="Fischer K."/>
        </authorList>
    </citation>
    <scope>NUCLEOTIDE SEQUENCE [LARGE SCALE GENOMIC DNA]</scope>
</reference>
<dbReference type="SMART" id="SM00109">
    <property type="entry name" value="C1"/>
    <property type="match status" value="1"/>
</dbReference>
<dbReference type="PANTHER" id="PTHR46199">
    <property type="entry name" value="RAC GTPASE-ACTIVATING PROTEIN 1"/>
    <property type="match status" value="1"/>
</dbReference>
<dbReference type="GO" id="GO:0005634">
    <property type="term" value="C:nucleus"/>
    <property type="evidence" value="ECO:0007669"/>
    <property type="project" value="TreeGrafter"/>
</dbReference>
<evidence type="ECO:0000256" key="2">
    <source>
        <dbReference type="ARBA" id="ARBA00022833"/>
    </source>
</evidence>
<dbReference type="Gene3D" id="3.30.60.20">
    <property type="match status" value="1"/>
</dbReference>
<evidence type="ECO:0000313" key="7">
    <source>
        <dbReference type="EMBL" id="KAF7493983.1"/>
    </source>
</evidence>
<dbReference type="CDD" id="cd20821">
    <property type="entry name" value="C1_MgcRacGAP"/>
    <property type="match status" value="1"/>
</dbReference>
<dbReference type="GO" id="GO:0005096">
    <property type="term" value="F:GTPase activator activity"/>
    <property type="evidence" value="ECO:0007669"/>
    <property type="project" value="TreeGrafter"/>
</dbReference>
<evidence type="ECO:0000256" key="1">
    <source>
        <dbReference type="ARBA" id="ARBA00022723"/>
    </source>
</evidence>
<keyword evidence="9" id="KW-1185">Reference proteome</keyword>
<dbReference type="GO" id="GO:0007266">
    <property type="term" value="P:Rho protein signal transduction"/>
    <property type="evidence" value="ECO:0007669"/>
    <property type="project" value="TreeGrafter"/>
</dbReference>
<dbReference type="AlphaFoldDB" id="A0A834RCK4"/>
<feature type="coiled-coil region" evidence="3">
    <location>
        <begin position="39"/>
        <end position="111"/>
    </location>
</feature>
<evidence type="ECO:0000256" key="4">
    <source>
        <dbReference type="SAM" id="MobiDB-lite"/>
    </source>
</evidence>
<dbReference type="PANTHER" id="PTHR46199:SF3">
    <property type="entry name" value="RAC GTPASE-ACTIVATING PROTEIN 1"/>
    <property type="match status" value="1"/>
</dbReference>
<dbReference type="PROSITE" id="PS50081">
    <property type="entry name" value="ZF_DAG_PE_2"/>
    <property type="match status" value="1"/>
</dbReference>
<dbReference type="PROSITE" id="PS50238">
    <property type="entry name" value="RHOGAP"/>
    <property type="match status" value="1"/>
</dbReference>
<organism evidence="7">
    <name type="scientific">Sarcoptes scabiei</name>
    <name type="common">Itch mite</name>
    <name type="synonym">Acarus scabiei</name>
    <dbReference type="NCBI Taxonomy" id="52283"/>
    <lineage>
        <taxon>Eukaryota</taxon>
        <taxon>Metazoa</taxon>
        <taxon>Ecdysozoa</taxon>
        <taxon>Arthropoda</taxon>
        <taxon>Chelicerata</taxon>
        <taxon>Arachnida</taxon>
        <taxon>Acari</taxon>
        <taxon>Acariformes</taxon>
        <taxon>Sarcoptiformes</taxon>
        <taxon>Astigmata</taxon>
        <taxon>Psoroptidia</taxon>
        <taxon>Sarcoptoidea</taxon>
        <taxon>Sarcoptidae</taxon>
        <taxon>Sarcoptinae</taxon>
        <taxon>Sarcoptes</taxon>
    </lineage>
</organism>
<dbReference type="Pfam" id="PF00620">
    <property type="entry name" value="RhoGAP"/>
    <property type="match status" value="1"/>
</dbReference>
<dbReference type="InterPro" id="IPR000198">
    <property type="entry name" value="RhoGAP_dom"/>
</dbReference>
<reference evidence="8" key="3">
    <citation type="submission" date="2022-06" db="UniProtKB">
        <authorList>
            <consortium name="EnsemblMetazoa"/>
        </authorList>
    </citation>
    <scope>IDENTIFICATION</scope>
</reference>
<proteinExistence type="predicted"/>
<dbReference type="PROSITE" id="PS00479">
    <property type="entry name" value="ZF_DAG_PE_1"/>
    <property type="match status" value="1"/>
</dbReference>
<dbReference type="Gene3D" id="1.10.555.10">
    <property type="entry name" value="Rho GTPase activation protein"/>
    <property type="match status" value="1"/>
</dbReference>